<evidence type="ECO:0000313" key="2">
    <source>
        <dbReference type="EMBL" id="KAK3385981.1"/>
    </source>
</evidence>
<evidence type="ECO:0000259" key="1">
    <source>
        <dbReference type="Pfam" id="PF13013"/>
    </source>
</evidence>
<reference evidence="2" key="2">
    <citation type="submission" date="2023-06" db="EMBL/GenBank/DDBJ databases">
        <authorList>
            <consortium name="Lawrence Berkeley National Laboratory"/>
            <person name="Haridas S."/>
            <person name="Hensen N."/>
            <person name="Bonometti L."/>
            <person name="Westerberg I."/>
            <person name="Brannstrom I.O."/>
            <person name="Guillou S."/>
            <person name="Cros-Aarteil S."/>
            <person name="Calhoun S."/>
            <person name="Kuo A."/>
            <person name="Mondo S."/>
            <person name="Pangilinan J."/>
            <person name="Riley R."/>
            <person name="LaButti K."/>
            <person name="Andreopoulos B."/>
            <person name="Lipzen A."/>
            <person name="Chen C."/>
            <person name="Yanf M."/>
            <person name="Daum C."/>
            <person name="Ng V."/>
            <person name="Clum A."/>
            <person name="Steindorff A."/>
            <person name="Ohm R."/>
            <person name="Martin F."/>
            <person name="Silar P."/>
            <person name="Natvig D."/>
            <person name="Lalanne C."/>
            <person name="Gautier V."/>
            <person name="Ament-velasquez S.L."/>
            <person name="Kruys A."/>
            <person name="Hutchinson M.I."/>
            <person name="Powell A.J."/>
            <person name="Barry K."/>
            <person name="Miller A.N."/>
            <person name="Grigoriev I.V."/>
            <person name="Debuchy R."/>
            <person name="Gladieux P."/>
            <person name="Thoren M.H."/>
            <person name="Johannesson H."/>
        </authorList>
    </citation>
    <scope>NUCLEOTIDE SEQUENCE</scope>
    <source>
        <strain evidence="2">CBS 232.78</strain>
    </source>
</reference>
<dbReference type="InterPro" id="IPR001810">
    <property type="entry name" value="F-box_dom"/>
</dbReference>
<dbReference type="Pfam" id="PF13013">
    <property type="entry name" value="F-box-like_2"/>
    <property type="match status" value="1"/>
</dbReference>
<gene>
    <name evidence="2" type="ORF">B0H63DRAFT_473966</name>
</gene>
<dbReference type="AlphaFoldDB" id="A0AAE0NQS4"/>
<organism evidence="2 3">
    <name type="scientific">Podospora didyma</name>
    <dbReference type="NCBI Taxonomy" id="330526"/>
    <lineage>
        <taxon>Eukaryota</taxon>
        <taxon>Fungi</taxon>
        <taxon>Dikarya</taxon>
        <taxon>Ascomycota</taxon>
        <taxon>Pezizomycotina</taxon>
        <taxon>Sordariomycetes</taxon>
        <taxon>Sordariomycetidae</taxon>
        <taxon>Sordariales</taxon>
        <taxon>Podosporaceae</taxon>
        <taxon>Podospora</taxon>
    </lineage>
</organism>
<name>A0AAE0NQS4_9PEZI</name>
<dbReference type="Gene3D" id="1.20.1280.50">
    <property type="match status" value="1"/>
</dbReference>
<feature type="domain" description="F-box" evidence="1">
    <location>
        <begin position="119"/>
        <end position="156"/>
    </location>
</feature>
<proteinExistence type="predicted"/>
<dbReference type="EMBL" id="JAULSW010000004">
    <property type="protein sequence ID" value="KAK3385981.1"/>
    <property type="molecule type" value="Genomic_DNA"/>
</dbReference>
<accession>A0AAE0NQS4</accession>
<sequence length="630" mass="71684">MAPHRSAAKEPTAKEHEVFKTAYDGLRTTNEQLQDVEREICRLMAVRMTWFPDSSGSQHRLQQYERDGFGDRELLNSEWREWVTRNGLLESVDNLDRELEKVNASKTKFAGVQSALRCCINRLSRPRLRNLSILDLPDEILLNIFEFVEDLNFDSPFLYYINASKKDIKNTRLVCRRFCNVSSQLLIRLVRVSFNEPSLARLEEISRHPTIAKGVRAVQVILHFYNFSFTDFDGFISYHADEVEHQVNMLDHPKLRELSNIPEQTASEMVAKGRAVASTLRRLASTDPANDGGYFEDDEHHRVRLNDIHRQYLLLFEKQESLIKSGRFSRAVGSAITKMSGARKLDFGDADFESLGERTLMIPGGDVWGTLYRLMLQPTTGYHAKTHGLELPSYQCIVNVIDAVRSAGALLNSIDLKLSSLGYPGGLVLAPDIRRVFSSGVQQLKEFTFMYEGSLNEQDADDINKFLSACLDTSSLQTLSLDMRSGEAEAARIDVGQIMGSTSRYMLTDIFLGQVAMDLSKLVLFLERLPQPMSCICQREVRLLSGTWKEALDALRKKRSRVMLFSEPQGAECDNMLREDYERIFGKGKCRYRSEAESYIANWILLPRNPLQALEEEGFNTAITIHTQGV</sequence>
<dbReference type="Proteomes" id="UP001285441">
    <property type="component" value="Unassembled WGS sequence"/>
</dbReference>
<reference evidence="2" key="1">
    <citation type="journal article" date="2023" name="Mol. Phylogenet. Evol.">
        <title>Genome-scale phylogeny and comparative genomics of the fungal order Sordariales.</title>
        <authorList>
            <person name="Hensen N."/>
            <person name="Bonometti L."/>
            <person name="Westerberg I."/>
            <person name="Brannstrom I.O."/>
            <person name="Guillou S."/>
            <person name="Cros-Aarteil S."/>
            <person name="Calhoun S."/>
            <person name="Haridas S."/>
            <person name="Kuo A."/>
            <person name="Mondo S."/>
            <person name="Pangilinan J."/>
            <person name="Riley R."/>
            <person name="LaButti K."/>
            <person name="Andreopoulos B."/>
            <person name="Lipzen A."/>
            <person name="Chen C."/>
            <person name="Yan M."/>
            <person name="Daum C."/>
            <person name="Ng V."/>
            <person name="Clum A."/>
            <person name="Steindorff A."/>
            <person name="Ohm R.A."/>
            <person name="Martin F."/>
            <person name="Silar P."/>
            <person name="Natvig D.O."/>
            <person name="Lalanne C."/>
            <person name="Gautier V."/>
            <person name="Ament-Velasquez S.L."/>
            <person name="Kruys A."/>
            <person name="Hutchinson M.I."/>
            <person name="Powell A.J."/>
            <person name="Barry K."/>
            <person name="Miller A.N."/>
            <person name="Grigoriev I.V."/>
            <person name="Debuchy R."/>
            <person name="Gladieux P."/>
            <person name="Hiltunen Thoren M."/>
            <person name="Johannesson H."/>
        </authorList>
    </citation>
    <scope>NUCLEOTIDE SEQUENCE</scope>
    <source>
        <strain evidence="2">CBS 232.78</strain>
    </source>
</reference>
<evidence type="ECO:0000313" key="3">
    <source>
        <dbReference type="Proteomes" id="UP001285441"/>
    </source>
</evidence>
<protein>
    <recommendedName>
        <fullName evidence="1">F-box domain-containing protein</fullName>
    </recommendedName>
</protein>
<dbReference type="InterPro" id="IPR036047">
    <property type="entry name" value="F-box-like_dom_sf"/>
</dbReference>
<comment type="caution">
    <text evidence="2">The sequence shown here is derived from an EMBL/GenBank/DDBJ whole genome shotgun (WGS) entry which is preliminary data.</text>
</comment>
<dbReference type="SUPFAM" id="SSF81383">
    <property type="entry name" value="F-box domain"/>
    <property type="match status" value="1"/>
</dbReference>
<keyword evidence="3" id="KW-1185">Reference proteome</keyword>